<feature type="compositionally biased region" description="Low complexity" evidence="1">
    <location>
        <begin position="156"/>
        <end position="171"/>
    </location>
</feature>
<evidence type="ECO:0000259" key="3">
    <source>
        <dbReference type="PROSITE" id="PS50229"/>
    </source>
</evidence>
<organism evidence="4 5">
    <name type="scientific">Laetiporus sulphureus 93-53</name>
    <dbReference type="NCBI Taxonomy" id="1314785"/>
    <lineage>
        <taxon>Eukaryota</taxon>
        <taxon>Fungi</taxon>
        <taxon>Dikarya</taxon>
        <taxon>Basidiomycota</taxon>
        <taxon>Agaricomycotina</taxon>
        <taxon>Agaricomycetes</taxon>
        <taxon>Polyporales</taxon>
        <taxon>Laetiporus</taxon>
    </lineage>
</organism>
<dbReference type="InParanoid" id="A0A165DHN8"/>
<dbReference type="EMBL" id="KV427633">
    <property type="protein sequence ID" value="KZT04903.1"/>
    <property type="molecule type" value="Genomic_DNA"/>
</dbReference>
<feature type="region of interest" description="Disordered" evidence="1">
    <location>
        <begin position="155"/>
        <end position="200"/>
    </location>
</feature>
<feature type="compositionally biased region" description="Basic residues" evidence="1">
    <location>
        <begin position="290"/>
        <end position="303"/>
    </location>
</feature>
<dbReference type="Pfam" id="PF00568">
    <property type="entry name" value="WH1"/>
    <property type="match status" value="1"/>
</dbReference>
<dbReference type="Gene3D" id="2.30.29.30">
    <property type="entry name" value="Pleckstrin-homology domain (PH domain)/Phosphotyrosine-binding domain (PTB)"/>
    <property type="match status" value="1"/>
</dbReference>
<name>A0A165DHN8_9APHY</name>
<sequence>MSRTPSSSYSSPSLPLDDKRHILPPLPTNVVELARASGRLYQAPFDGRHDAWTYTGLRGTIIFGRDPLSIHASKLLGRGPAACFEYNYWLKIVDPAANGHTVWMHDIPTDFKYSLDKPFFHIFAGKTRMFGLRFDDDTDGEKFYKKVTSNVSCTVSPPGRINRSPSPSSRLPTPPESPLPATPPLPASPRISKSMISSPNAKSFKHVSHIGYTDTGRVEASENLEPGWIVMLEELHGDFKQLPSIPSTPSTPSPRASARAVEGLKGFVEGSFNAFSASKSKNENADEPPRKRKSPHRKPVAIA</sequence>
<gene>
    <name evidence="4" type="ORF">LAESUDRAFT_760655</name>
</gene>
<accession>A0A165DHN8</accession>
<dbReference type="Proteomes" id="UP000076871">
    <property type="component" value="Unassembled WGS sequence"/>
</dbReference>
<dbReference type="Gene3D" id="3.90.810.10">
    <property type="entry name" value="CRIB domain"/>
    <property type="match status" value="1"/>
</dbReference>
<evidence type="ECO:0008006" key="6">
    <source>
        <dbReference type="Google" id="ProtNLM"/>
    </source>
</evidence>
<evidence type="ECO:0000313" key="4">
    <source>
        <dbReference type="EMBL" id="KZT04903.1"/>
    </source>
</evidence>
<feature type="compositionally biased region" description="Pro residues" evidence="1">
    <location>
        <begin position="172"/>
        <end position="187"/>
    </location>
</feature>
<proteinExistence type="predicted"/>
<feature type="domain" description="CRIB" evidence="2">
    <location>
        <begin position="196"/>
        <end position="211"/>
    </location>
</feature>
<dbReference type="SUPFAM" id="SSF50729">
    <property type="entry name" value="PH domain-like"/>
    <property type="match status" value="1"/>
</dbReference>
<feature type="compositionally biased region" description="Basic and acidic residues" evidence="1">
    <location>
        <begin position="280"/>
        <end position="289"/>
    </location>
</feature>
<feature type="region of interest" description="Disordered" evidence="1">
    <location>
        <begin position="275"/>
        <end position="303"/>
    </location>
</feature>
<dbReference type="PROSITE" id="PS50108">
    <property type="entry name" value="CRIB"/>
    <property type="match status" value="1"/>
</dbReference>
<dbReference type="CDD" id="cd01205">
    <property type="entry name" value="EVH1_WASP-like"/>
    <property type="match status" value="1"/>
</dbReference>
<feature type="domain" description="WH1" evidence="3">
    <location>
        <begin position="26"/>
        <end position="154"/>
    </location>
</feature>
<reference evidence="4 5" key="1">
    <citation type="journal article" date="2016" name="Mol. Biol. Evol.">
        <title>Comparative Genomics of Early-Diverging Mushroom-Forming Fungi Provides Insights into the Origins of Lignocellulose Decay Capabilities.</title>
        <authorList>
            <person name="Nagy L.G."/>
            <person name="Riley R."/>
            <person name="Tritt A."/>
            <person name="Adam C."/>
            <person name="Daum C."/>
            <person name="Floudas D."/>
            <person name="Sun H."/>
            <person name="Yadav J.S."/>
            <person name="Pangilinan J."/>
            <person name="Larsson K.H."/>
            <person name="Matsuura K."/>
            <person name="Barry K."/>
            <person name="Labutti K."/>
            <person name="Kuo R."/>
            <person name="Ohm R.A."/>
            <person name="Bhattacharya S.S."/>
            <person name="Shirouzu T."/>
            <person name="Yoshinaga Y."/>
            <person name="Martin F.M."/>
            <person name="Grigoriev I.V."/>
            <person name="Hibbett D.S."/>
        </authorList>
    </citation>
    <scope>NUCLEOTIDE SEQUENCE [LARGE SCALE GENOMIC DNA]</scope>
    <source>
        <strain evidence="4 5">93-53</strain>
    </source>
</reference>
<evidence type="ECO:0000259" key="2">
    <source>
        <dbReference type="PROSITE" id="PS50108"/>
    </source>
</evidence>
<dbReference type="AlphaFoldDB" id="A0A165DHN8"/>
<dbReference type="InterPro" id="IPR011993">
    <property type="entry name" value="PH-like_dom_sf"/>
</dbReference>
<dbReference type="InterPro" id="IPR000095">
    <property type="entry name" value="CRIB_dom"/>
</dbReference>
<dbReference type="SMART" id="SM00461">
    <property type="entry name" value="WH1"/>
    <property type="match status" value="1"/>
</dbReference>
<dbReference type="GeneID" id="63829807"/>
<dbReference type="InterPro" id="IPR033927">
    <property type="entry name" value="WASPfam_EVH1"/>
</dbReference>
<dbReference type="InterPro" id="IPR000697">
    <property type="entry name" value="WH1/EVH1_dom"/>
</dbReference>
<evidence type="ECO:0000313" key="5">
    <source>
        <dbReference type="Proteomes" id="UP000076871"/>
    </source>
</evidence>
<feature type="compositionally biased region" description="Low complexity" evidence="1">
    <location>
        <begin position="243"/>
        <end position="260"/>
    </location>
</feature>
<dbReference type="PROSITE" id="PS50229">
    <property type="entry name" value="WH1"/>
    <property type="match status" value="1"/>
</dbReference>
<keyword evidence="5" id="KW-1185">Reference proteome</keyword>
<dbReference type="InterPro" id="IPR036936">
    <property type="entry name" value="CRIB_dom_sf"/>
</dbReference>
<evidence type="ECO:0000256" key="1">
    <source>
        <dbReference type="SAM" id="MobiDB-lite"/>
    </source>
</evidence>
<dbReference type="STRING" id="1314785.A0A165DHN8"/>
<feature type="region of interest" description="Disordered" evidence="1">
    <location>
        <begin position="241"/>
        <end position="260"/>
    </location>
</feature>
<dbReference type="OrthoDB" id="8963340at2759"/>
<protein>
    <recommendedName>
        <fullName evidence="6">WH1-domain-containing protein</fullName>
    </recommendedName>
</protein>
<dbReference type="RefSeq" id="XP_040762643.1">
    <property type="nucleotide sequence ID" value="XM_040912779.1"/>
</dbReference>